<dbReference type="InterPro" id="IPR036388">
    <property type="entry name" value="WH-like_DNA-bd_sf"/>
</dbReference>
<keyword evidence="6" id="KW-1185">Reference proteome</keyword>
<dbReference type="PANTHER" id="PTHR33154:SF33">
    <property type="entry name" value="TRANSCRIPTIONAL REPRESSOR SDPR"/>
    <property type="match status" value="1"/>
</dbReference>
<name>A0A7W0HSR7_9ACTN</name>
<feature type="domain" description="HTH arsR-type" evidence="4">
    <location>
        <begin position="1"/>
        <end position="93"/>
    </location>
</feature>
<dbReference type="Pfam" id="PF12840">
    <property type="entry name" value="HTH_20"/>
    <property type="match status" value="1"/>
</dbReference>
<dbReference type="NCBIfam" id="NF033788">
    <property type="entry name" value="HTH_metalloreg"/>
    <property type="match status" value="1"/>
</dbReference>
<dbReference type="SUPFAM" id="SSF46785">
    <property type="entry name" value="Winged helix' DNA-binding domain"/>
    <property type="match status" value="1"/>
</dbReference>
<dbReference type="PANTHER" id="PTHR33154">
    <property type="entry name" value="TRANSCRIPTIONAL REGULATOR, ARSR FAMILY"/>
    <property type="match status" value="1"/>
</dbReference>
<evidence type="ECO:0000256" key="1">
    <source>
        <dbReference type="ARBA" id="ARBA00023015"/>
    </source>
</evidence>
<proteinExistence type="predicted"/>
<keyword evidence="3" id="KW-0804">Transcription</keyword>
<gene>
    <name evidence="5" type="ORF">HNR30_005578</name>
</gene>
<evidence type="ECO:0000256" key="2">
    <source>
        <dbReference type="ARBA" id="ARBA00023125"/>
    </source>
</evidence>
<dbReference type="CDD" id="cd00090">
    <property type="entry name" value="HTH_ARSR"/>
    <property type="match status" value="1"/>
</dbReference>
<dbReference type="Gene3D" id="1.10.10.10">
    <property type="entry name" value="Winged helix-like DNA-binding domain superfamily/Winged helix DNA-binding domain"/>
    <property type="match status" value="1"/>
</dbReference>
<dbReference type="Proteomes" id="UP000530928">
    <property type="component" value="Unassembled WGS sequence"/>
</dbReference>
<dbReference type="GO" id="GO:0003700">
    <property type="term" value="F:DNA-binding transcription factor activity"/>
    <property type="evidence" value="ECO:0007669"/>
    <property type="project" value="InterPro"/>
</dbReference>
<dbReference type="AlphaFoldDB" id="A0A7W0HSR7"/>
<reference evidence="5 6" key="1">
    <citation type="submission" date="2020-07" db="EMBL/GenBank/DDBJ databases">
        <title>Genomic Encyclopedia of Type Strains, Phase IV (KMG-IV): sequencing the most valuable type-strain genomes for metagenomic binning, comparative biology and taxonomic classification.</title>
        <authorList>
            <person name="Goeker M."/>
        </authorList>
    </citation>
    <scope>NUCLEOTIDE SEQUENCE [LARGE SCALE GENOMIC DNA]</scope>
    <source>
        <strain evidence="5 6">DSM 45533</strain>
    </source>
</reference>
<dbReference type="PRINTS" id="PR00778">
    <property type="entry name" value="HTHARSR"/>
</dbReference>
<dbReference type="RefSeq" id="WP_181612931.1">
    <property type="nucleotide sequence ID" value="NZ_BAABAM010000005.1"/>
</dbReference>
<evidence type="ECO:0000313" key="5">
    <source>
        <dbReference type="EMBL" id="MBA2894217.1"/>
    </source>
</evidence>
<dbReference type="InterPro" id="IPR051081">
    <property type="entry name" value="HTH_MetalResp_TranReg"/>
</dbReference>
<dbReference type="GO" id="GO:0003677">
    <property type="term" value="F:DNA binding"/>
    <property type="evidence" value="ECO:0007669"/>
    <property type="project" value="UniProtKB-KW"/>
</dbReference>
<sequence>MPDDVFKALADPTRRIILDELSERDGQTLFEICTRLATKHGLGSSRQAVSQHLAVLEAAGLVRTRRQGRYKFHDIDTEPIERVVARWLRKDRP</sequence>
<organism evidence="5 6">
    <name type="scientific">Nonomuraea soli</name>
    <dbReference type="NCBI Taxonomy" id="1032476"/>
    <lineage>
        <taxon>Bacteria</taxon>
        <taxon>Bacillati</taxon>
        <taxon>Actinomycetota</taxon>
        <taxon>Actinomycetes</taxon>
        <taxon>Streptosporangiales</taxon>
        <taxon>Streptosporangiaceae</taxon>
        <taxon>Nonomuraea</taxon>
    </lineage>
</organism>
<keyword evidence="2 5" id="KW-0238">DNA-binding</keyword>
<dbReference type="EMBL" id="JACDUR010000005">
    <property type="protein sequence ID" value="MBA2894217.1"/>
    <property type="molecule type" value="Genomic_DNA"/>
</dbReference>
<dbReference type="InterPro" id="IPR011991">
    <property type="entry name" value="ArsR-like_HTH"/>
</dbReference>
<comment type="caution">
    <text evidence="5">The sequence shown here is derived from an EMBL/GenBank/DDBJ whole genome shotgun (WGS) entry which is preliminary data.</text>
</comment>
<dbReference type="InterPro" id="IPR036390">
    <property type="entry name" value="WH_DNA-bd_sf"/>
</dbReference>
<accession>A0A7W0HSR7</accession>
<dbReference type="PROSITE" id="PS50987">
    <property type="entry name" value="HTH_ARSR_2"/>
    <property type="match status" value="1"/>
</dbReference>
<evidence type="ECO:0000259" key="4">
    <source>
        <dbReference type="PROSITE" id="PS50987"/>
    </source>
</evidence>
<dbReference type="InterPro" id="IPR001845">
    <property type="entry name" value="HTH_ArsR_DNA-bd_dom"/>
</dbReference>
<evidence type="ECO:0000256" key="3">
    <source>
        <dbReference type="ARBA" id="ARBA00023163"/>
    </source>
</evidence>
<dbReference type="SMART" id="SM00418">
    <property type="entry name" value="HTH_ARSR"/>
    <property type="match status" value="1"/>
</dbReference>
<keyword evidence="1" id="KW-0805">Transcription regulation</keyword>
<protein>
    <submittedName>
        <fullName evidence="5">DNA-binding transcriptional ArsR family regulator</fullName>
    </submittedName>
</protein>
<evidence type="ECO:0000313" key="6">
    <source>
        <dbReference type="Proteomes" id="UP000530928"/>
    </source>
</evidence>